<organism evidence="1 2">
    <name type="scientific">Priestia koreensis</name>
    <dbReference type="NCBI Taxonomy" id="284581"/>
    <lineage>
        <taxon>Bacteria</taxon>
        <taxon>Bacillati</taxon>
        <taxon>Bacillota</taxon>
        <taxon>Bacilli</taxon>
        <taxon>Bacillales</taxon>
        <taxon>Bacillaceae</taxon>
        <taxon>Priestia</taxon>
    </lineage>
</organism>
<dbReference type="InterPro" id="IPR036249">
    <property type="entry name" value="Thioredoxin-like_sf"/>
</dbReference>
<name>A0A0M0KQK8_9BACI</name>
<dbReference type="Proteomes" id="UP000037558">
    <property type="component" value="Unassembled WGS sequence"/>
</dbReference>
<proteinExistence type="predicted"/>
<gene>
    <name evidence="1" type="ORF">AMD01_19280</name>
</gene>
<dbReference type="STRING" id="284581.AMD01_19280"/>
<dbReference type="Gene3D" id="3.40.30.10">
    <property type="entry name" value="Glutaredoxin"/>
    <property type="match status" value="1"/>
</dbReference>
<protein>
    <submittedName>
        <fullName evidence="1">Thioredoxin</fullName>
    </submittedName>
</protein>
<dbReference type="Pfam" id="PF14595">
    <property type="entry name" value="Thioredoxin_9"/>
    <property type="match status" value="1"/>
</dbReference>
<evidence type="ECO:0000313" key="2">
    <source>
        <dbReference type="Proteomes" id="UP000037558"/>
    </source>
</evidence>
<dbReference type="OrthoDB" id="6120799at2"/>
<dbReference type="AlphaFoldDB" id="A0A0M0KQK8"/>
<dbReference type="SUPFAM" id="SSF52833">
    <property type="entry name" value="Thioredoxin-like"/>
    <property type="match status" value="1"/>
</dbReference>
<dbReference type="RefSeq" id="WP_053403076.1">
    <property type="nucleotide sequence ID" value="NZ_LILC01000030.1"/>
</dbReference>
<evidence type="ECO:0000313" key="1">
    <source>
        <dbReference type="EMBL" id="KOO41094.1"/>
    </source>
</evidence>
<keyword evidence="2" id="KW-1185">Reference proteome</keyword>
<dbReference type="PATRIC" id="fig|284581.3.peg.4239"/>
<comment type="caution">
    <text evidence="1">The sequence shown here is derived from an EMBL/GenBank/DDBJ whole genome shotgun (WGS) entry which is preliminary data.</text>
</comment>
<reference evidence="2" key="1">
    <citation type="submission" date="2015-08" db="EMBL/GenBank/DDBJ databases">
        <title>Fjat-14210 dsm16467.</title>
        <authorList>
            <person name="Liu B."/>
            <person name="Wang J."/>
            <person name="Zhu Y."/>
            <person name="Liu G."/>
            <person name="Chen Q."/>
            <person name="Chen Z."/>
            <person name="Lan J."/>
            <person name="Che J."/>
            <person name="Ge C."/>
            <person name="Shi H."/>
            <person name="Pan Z."/>
            <person name="Liu X."/>
        </authorList>
    </citation>
    <scope>NUCLEOTIDE SEQUENCE [LARGE SCALE GENOMIC DNA]</scope>
    <source>
        <strain evidence="2">DSM 16467</strain>
    </source>
</reference>
<sequence length="184" mass="21042">MSTLQPWFEKGLTDFTYLHNMTVHQENLLKVYNSVSVSDEEKTTLRTLQHKKIKAIVLTADWCGDAMVNVPIFLRLAQEALIETRFLIRDENLELMDQYLTNGTARSIPIFIFIDEDGNEIGKWGPRSPKAQEVADSLKANLPEKDSPEFEAAFKEFATKISATFTTDKALWEDIKKDMLKALL</sequence>
<accession>A0A0M0KQK8</accession>
<dbReference type="EMBL" id="LILC01000030">
    <property type="protein sequence ID" value="KOO41094.1"/>
    <property type="molecule type" value="Genomic_DNA"/>
</dbReference>